<comment type="caution">
    <text evidence="1">The sequence shown here is derived from an EMBL/GenBank/DDBJ whole genome shotgun (WGS) entry which is preliminary data.</text>
</comment>
<reference evidence="1" key="1">
    <citation type="submission" date="2021-08" db="EMBL/GenBank/DDBJ databases">
        <title>Comparative analyses of Brucepasteria parasyntrophica and Teretinema zuelzerae.</title>
        <authorList>
            <person name="Song Y."/>
            <person name="Brune A."/>
        </authorList>
    </citation>
    <scope>NUCLEOTIDE SEQUENCE</scope>
    <source>
        <strain evidence="1">DSM 1903</strain>
    </source>
</reference>
<dbReference type="AlphaFoldDB" id="A0AAE3EF55"/>
<protein>
    <submittedName>
        <fullName evidence="1">Discoidin domain-containing protein</fullName>
    </submittedName>
</protein>
<accession>A0AAE3EF55</accession>
<evidence type="ECO:0000313" key="1">
    <source>
        <dbReference type="EMBL" id="MCD1653615.1"/>
    </source>
</evidence>
<sequence>MAEELPIDYAKAMHAQEDVLGLEEAVPVSDTVVLDNSASSLVIDYTYPKRISKVEITPARVDHRITPETLSIHTAMFNNDGYYDVVENPVVKIDSSTGVITIVLKTPIYARYMKVHCHYNEMMQDGSPDTSISTFRVSSSDAIKAYCIVGGRNEFYMYDSKGNRTGKSVMATDIKSDHCCPR</sequence>
<dbReference type="Gene3D" id="2.60.120.260">
    <property type="entry name" value="Galactose-binding domain-like"/>
    <property type="match status" value="1"/>
</dbReference>
<keyword evidence="2" id="KW-1185">Reference proteome</keyword>
<evidence type="ECO:0000313" key="2">
    <source>
        <dbReference type="Proteomes" id="UP001198163"/>
    </source>
</evidence>
<dbReference type="EMBL" id="JAINWA010000001">
    <property type="protein sequence ID" value="MCD1653615.1"/>
    <property type="molecule type" value="Genomic_DNA"/>
</dbReference>
<dbReference type="Proteomes" id="UP001198163">
    <property type="component" value="Unassembled WGS sequence"/>
</dbReference>
<proteinExistence type="predicted"/>
<organism evidence="1 2">
    <name type="scientific">Teretinema zuelzerae</name>
    <dbReference type="NCBI Taxonomy" id="156"/>
    <lineage>
        <taxon>Bacteria</taxon>
        <taxon>Pseudomonadati</taxon>
        <taxon>Spirochaetota</taxon>
        <taxon>Spirochaetia</taxon>
        <taxon>Spirochaetales</taxon>
        <taxon>Treponemataceae</taxon>
        <taxon>Teretinema</taxon>
    </lineage>
</organism>
<gene>
    <name evidence="1" type="ORF">K7J14_02745</name>
</gene>
<name>A0AAE3EF55_9SPIR</name>
<dbReference type="RefSeq" id="WP_230752800.1">
    <property type="nucleotide sequence ID" value="NZ_JAINWA010000001.1"/>
</dbReference>